<organism evidence="2 3">
    <name type="scientific">Archangium gephyra</name>
    <dbReference type="NCBI Taxonomy" id="48"/>
    <lineage>
        <taxon>Bacteria</taxon>
        <taxon>Pseudomonadati</taxon>
        <taxon>Myxococcota</taxon>
        <taxon>Myxococcia</taxon>
        <taxon>Myxococcales</taxon>
        <taxon>Cystobacterineae</taxon>
        <taxon>Archangiaceae</taxon>
        <taxon>Archangium</taxon>
    </lineage>
</organism>
<evidence type="ECO:0000256" key="1">
    <source>
        <dbReference type="SAM" id="Phobius"/>
    </source>
</evidence>
<sequence>MEFFKYDHLPPEKQQHSKPFGELAEIIHSTLPRNPERSVALRKLLEAKDAAVRAGFMVLLALIVFLPSLAFAQTVTLPASSPTLLERLLSPELIATIVGAVIAGVFTFLKLDENRKKQIAIVTGHAYHLVNDLAATTSNTIDDKVAVGLRVADEYMRAQGWRPLKPNEKEVVKLDFSALHGQQAEAVKTQAEAIKAATANPPSP</sequence>
<feature type="transmembrane region" description="Helical" evidence="1">
    <location>
        <begin position="93"/>
        <end position="111"/>
    </location>
</feature>
<dbReference type="EMBL" id="QFQP01000002">
    <property type="protein sequence ID" value="PZR17542.1"/>
    <property type="molecule type" value="Genomic_DNA"/>
</dbReference>
<feature type="transmembrane region" description="Helical" evidence="1">
    <location>
        <begin position="50"/>
        <end position="73"/>
    </location>
</feature>
<dbReference type="Proteomes" id="UP000249061">
    <property type="component" value="Unassembled WGS sequence"/>
</dbReference>
<keyword evidence="1" id="KW-1133">Transmembrane helix</keyword>
<name>A0A2W5TSF9_9BACT</name>
<protein>
    <submittedName>
        <fullName evidence="2">Uncharacterized protein</fullName>
    </submittedName>
</protein>
<reference evidence="2 3" key="1">
    <citation type="submission" date="2017-08" db="EMBL/GenBank/DDBJ databases">
        <title>Infants hospitalized years apart are colonized by the same room-sourced microbial strains.</title>
        <authorList>
            <person name="Brooks B."/>
            <person name="Olm M.R."/>
            <person name="Firek B.A."/>
            <person name="Baker R."/>
            <person name="Thomas B.C."/>
            <person name="Morowitz M.J."/>
            <person name="Banfield J.F."/>
        </authorList>
    </citation>
    <scope>NUCLEOTIDE SEQUENCE [LARGE SCALE GENOMIC DNA]</scope>
    <source>
        <strain evidence="2">S2_003_000_R2_14</strain>
    </source>
</reference>
<gene>
    <name evidence="2" type="ORF">DI536_04305</name>
</gene>
<proteinExistence type="predicted"/>
<keyword evidence="1" id="KW-0812">Transmembrane</keyword>
<keyword evidence="1" id="KW-0472">Membrane</keyword>
<comment type="caution">
    <text evidence="2">The sequence shown here is derived from an EMBL/GenBank/DDBJ whole genome shotgun (WGS) entry which is preliminary data.</text>
</comment>
<evidence type="ECO:0000313" key="3">
    <source>
        <dbReference type="Proteomes" id="UP000249061"/>
    </source>
</evidence>
<dbReference type="AlphaFoldDB" id="A0A2W5TSF9"/>
<evidence type="ECO:0000313" key="2">
    <source>
        <dbReference type="EMBL" id="PZR17542.1"/>
    </source>
</evidence>
<accession>A0A2W5TSF9</accession>